<keyword evidence="6" id="KW-1185">Reference proteome</keyword>
<organism evidence="5 6">
    <name type="scientific">Gluconacetobacter sacchari DSM 12717</name>
    <dbReference type="NCBI Taxonomy" id="1307940"/>
    <lineage>
        <taxon>Bacteria</taxon>
        <taxon>Pseudomonadati</taxon>
        <taxon>Pseudomonadota</taxon>
        <taxon>Alphaproteobacteria</taxon>
        <taxon>Acetobacterales</taxon>
        <taxon>Acetobacteraceae</taxon>
        <taxon>Gluconacetobacter</taxon>
    </lineage>
</organism>
<dbReference type="Proteomes" id="UP001060895">
    <property type="component" value="Unassembled WGS sequence"/>
</dbReference>
<evidence type="ECO:0000256" key="3">
    <source>
        <dbReference type="RuleBase" id="RU361153"/>
    </source>
</evidence>
<keyword evidence="2 3" id="KW-0326">Glycosidase</keyword>
<sequence length="382" mass="42602">MNVLARVGGHVRQAGDNDLVEGQTVRVSRRTILAGGMVVAGSGLPNPRRSIARATKRVRKSFVCGLNCSGLEDSPPGAPTLAMLRYYARKGIRYIRLPGRWEHFQPALGGGFDAQYCNLYRSVLEYCKVAGIRVICEPCHNFGRYKEKGQTYRFGDGRLTPAAFAQFWSEFCRRFGDMSCIAGWDLMNEPYDLAGQGGLSWQEAAQAAILAIRDIDGVRPVWVEGYGYSNPATWPAANPTLHLLDDPARNLIFSAHCYLDRDNSGTHYYWDEEARIGDQILGAPLDRDTGIRRIRPFVEWLRTHSLRGNIGECGAGRQDAAGRPGNEGWLAALDATMRFCDALDMPIYYWGTGTDLGTAYPYGLEPIHGKDAPQWRILRKYL</sequence>
<dbReference type="SUPFAM" id="SSF51445">
    <property type="entry name" value="(Trans)glycosidases"/>
    <property type="match status" value="1"/>
</dbReference>
<gene>
    <name evidence="5" type="ORF">AA12717_3763</name>
</gene>
<dbReference type="Gene3D" id="3.20.20.80">
    <property type="entry name" value="Glycosidases"/>
    <property type="match status" value="1"/>
</dbReference>
<dbReference type="PANTHER" id="PTHR34142">
    <property type="entry name" value="ENDO-BETA-1,4-GLUCANASE A"/>
    <property type="match status" value="1"/>
</dbReference>
<evidence type="ECO:0000256" key="1">
    <source>
        <dbReference type="ARBA" id="ARBA00022801"/>
    </source>
</evidence>
<dbReference type="PANTHER" id="PTHR34142:SF1">
    <property type="entry name" value="GLYCOSIDE HYDROLASE FAMILY 5 DOMAIN-CONTAINING PROTEIN"/>
    <property type="match status" value="1"/>
</dbReference>
<dbReference type="EMBL" id="BAQP01000445">
    <property type="protein sequence ID" value="GBQ31432.1"/>
    <property type="molecule type" value="Genomic_DNA"/>
</dbReference>
<dbReference type="Pfam" id="PF00150">
    <property type="entry name" value="Cellulase"/>
    <property type="match status" value="1"/>
</dbReference>
<comment type="caution">
    <text evidence="5">The sequence shown here is derived from an EMBL/GenBank/DDBJ whole genome shotgun (WGS) entry which is preliminary data.</text>
</comment>
<evidence type="ECO:0000259" key="4">
    <source>
        <dbReference type="Pfam" id="PF00150"/>
    </source>
</evidence>
<accession>A0ABQ0PCB2</accession>
<dbReference type="InterPro" id="IPR001547">
    <property type="entry name" value="Glyco_hydro_5"/>
</dbReference>
<comment type="similarity">
    <text evidence="3">Belongs to the glycosyl hydrolase 5 (cellulase A) family.</text>
</comment>
<keyword evidence="1 3" id="KW-0378">Hydrolase</keyword>
<reference evidence="5" key="1">
    <citation type="submission" date="2013-04" db="EMBL/GenBank/DDBJ databases">
        <title>The genome sequencing project of 58 acetic acid bacteria.</title>
        <authorList>
            <person name="Okamoto-Kainuma A."/>
            <person name="Ishikawa M."/>
            <person name="Umino S."/>
            <person name="Koizumi Y."/>
            <person name="Shiwa Y."/>
            <person name="Yoshikawa H."/>
            <person name="Matsutani M."/>
            <person name="Matsushita K."/>
        </authorList>
    </citation>
    <scope>NUCLEOTIDE SEQUENCE</scope>
    <source>
        <strain evidence="5">DSM 12717</strain>
    </source>
</reference>
<protein>
    <submittedName>
        <fullName evidence="5">Cellulase</fullName>
    </submittedName>
</protein>
<evidence type="ECO:0000313" key="5">
    <source>
        <dbReference type="EMBL" id="GBQ31432.1"/>
    </source>
</evidence>
<proteinExistence type="inferred from homology"/>
<dbReference type="InterPro" id="IPR017853">
    <property type="entry name" value="GH"/>
</dbReference>
<feature type="domain" description="Glycoside hydrolase family 5" evidence="4">
    <location>
        <begin position="79"/>
        <end position="334"/>
    </location>
</feature>
<name>A0ABQ0PCB2_9PROT</name>
<evidence type="ECO:0000256" key="2">
    <source>
        <dbReference type="ARBA" id="ARBA00023295"/>
    </source>
</evidence>
<evidence type="ECO:0000313" key="6">
    <source>
        <dbReference type="Proteomes" id="UP001060895"/>
    </source>
</evidence>